<gene>
    <name evidence="1" type="ORF">ICI42_04925</name>
</gene>
<name>A0A8J6PI79_9HYPH</name>
<protein>
    <submittedName>
        <fullName evidence="1">DUF429 domain-containing protein</fullName>
    </submittedName>
</protein>
<comment type="caution">
    <text evidence="1">The sequence shown here is derived from an EMBL/GenBank/DDBJ whole genome shotgun (WGS) entry which is preliminary data.</text>
</comment>
<evidence type="ECO:0000313" key="1">
    <source>
        <dbReference type="EMBL" id="MBD0413991.1"/>
    </source>
</evidence>
<dbReference type="Pfam" id="PF04250">
    <property type="entry name" value="DUF429"/>
    <property type="match status" value="1"/>
</dbReference>
<evidence type="ECO:0000313" key="2">
    <source>
        <dbReference type="Proteomes" id="UP000643405"/>
    </source>
</evidence>
<dbReference type="InterPro" id="IPR007362">
    <property type="entry name" value="DUF429"/>
</dbReference>
<organism evidence="1 2">
    <name type="scientific">Oryzicola mucosus</name>
    <dbReference type="NCBI Taxonomy" id="2767425"/>
    <lineage>
        <taxon>Bacteria</taxon>
        <taxon>Pseudomonadati</taxon>
        <taxon>Pseudomonadota</taxon>
        <taxon>Alphaproteobacteria</taxon>
        <taxon>Hyphomicrobiales</taxon>
        <taxon>Phyllobacteriaceae</taxon>
        <taxon>Oryzicola</taxon>
    </lineage>
</organism>
<dbReference type="AlphaFoldDB" id="A0A8J6PI79"/>
<reference evidence="1" key="1">
    <citation type="submission" date="2020-09" db="EMBL/GenBank/DDBJ databases">
        <title>Genome seq and assembly of Tianweitania sp.</title>
        <authorList>
            <person name="Chhetri G."/>
        </authorList>
    </citation>
    <scope>NUCLEOTIDE SEQUENCE</scope>
    <source>
        <strain evidence="1">Rool2</strain>
    </source>
</reference>
<keyword evidence="2" id="KW-1185">Reference proteome</keyword>
<sequence>MTAAGVDGCKAGWVAVIRPAPDAAPEAVVHASFSELLANLPDDAVIAVDMPIGLPEFSARGGRGPEVLVRPLLGQRQSSVFSIPARAAVYADTAPFTNLEAWYAGHTKASAVARGLSDPPRGVSIQAYGIFSKIREIDALLIERPELRTQVIESHPEVAFWRLNNEQAMALPKKVKGRINPPGMEERRELLQRRGYDASFLQARPPRGAGDDDFLDACAMLLIAERHQRRETQSFPSPPGRDAHGIPIAIWV</sequence>
<dbReference type="RefSeq" id="WP_188163377.1">
    <property type="nucleotide sequence ID" value="NZ_JACVVX010000001.1"/>
</dbReference>
<dbReference type="Proteomes" id="UP000643405">
    <property type="component" value="Unassembled WGS sequence"/>
</dbReference>
<dbReference type="EMBL" id="JACVVX010000001">
    <property type="protein sequence ID" value="MBD0413991.1"/>
    <property type="molecule type" value="Genomic_DNA"/>
</dbReference>
<proteinExistence type="predicted"/>
<accession>A0A8J6PI79</accession>